<dbReference type="KEGG" id="tpv:TP01_1214"/>
<comment type="caution">
    <text evidence="6">The sequence shown here is derived from an EMBL/GenBank/DDBJ whole genome shotgun (WGS) entry which is preliminary data.</text>
</comment>
<evidence type="ECO:0000256" key="2">
    <source>
        <dbReference type="ARBA" id="ARBA00022771"/>
    </source>
</evidence>
<evidence type="ECO:0000256" key="4">
    <source>
        <dbReference type="PROSITE-ProRule" id="PRU00175"/>
    </source>
</evidence>
<gene>
    <name evidence="6" type="ordered locus">TP01_1214</name>
</gene>
<dbReference type="Proteomes" id="UP000001949">
    <property type="component" value="Unassembled WGS sequence"/>
</dbReference>
<organism evidence="6 7">
    <name type="scientific">Theileria parva</name>
    <name type="common">East coast fever infection agent</name>
    <dbReference type="NCBI Taxonomy" id="5875"/>
    <lineage>
        <taxon>Eukaryota</taxon>
        <taxon>Sar</taxon>
        <taxon>Alveolata</taxon>
        <taxon>Apicomplexa</taxon>
        <taxon>Aconoidasida</taxon>
        <taxon>Piroplasmida</taxon>
        <taxon>Theileriidae</taxon>
        <taxon>Theileria</taxon>
    </lineage>
</organism>
<dbReference type="InterPro" id="IPR001841">
    <property type="entry name" value="Znf_RING"/>
</dbReference>
<dbReference type="GeneID" id="3502389"/>
<evidence type="ECO:0000313" key="6">
    <source>
        <dbReference type="EMBL" id="EAN34452.1"/>
    </source>
</evidence>
<dbReference type="VEuPathDB" id="PiroplasmaDB:TpMuguga_01g01214"/>
<evidence type="ECO:0000256" key="3">
    <source>
        <dbReference type="ARBA" id="ARBA00022833"/>
    </source>
</evidence>
<dbReference type="PROSITE" id="PS50089">
    <property type="entry name" value="ZF_RING_2"/>
    <property type="match status" value="1"/>
</dbReference>
<proteinExistence type="predicted"/>
<dbReference type="GO" id="GO:0005634">
    <property type="term" value="C:nucleus"/>
    <property type="evidence" value="ECO:0007669"/>
    <property type="project" value="TreeGrafter"/>
</dbReference>
<dbReference type="EMBL" id="AAGK01000001">
    <property type="protein sequence ID" value="EAN34452.1"/>
    <property type="molecule type" value="Genomic_DNA"/>
</dbReference>
<keyword evidence="2 4" id="KW-0863">Zinc-finger</keyword>
<evidence type="ECO:0000313" key="7">
    <source>
        <dbReference type="Proteomes" id="UP000001949"/>
    </source>
</evidence>
<dbReference type="Gene3D" id="3.30.40.10">
    <property type="entry name" value="Zinc/RING finger domain, C3HC4 (zinc finger)"/>
    <property type="match status" value="1"/>
</dbReference>
<dbReference type="RefSeq" id="XP_766735.1">
    <property type="nucleotide sequence ID" value="XM_761642.1"/>
</dbReference>
<dbReference type="OMA" id="YYCHYCK"/>
<name>Q4N6F6_THEPA</name>
<evidence type="ECO:0000259" key="5">
    <source>
        <dbReference type="PROSITE" id="PS50089"/>
    </source>
</evidence>
<dbReference type="InterPro" id="IPR051834">
    <property type="entry name" value="RING_finger_E3_ligase"/>
</dbReference>
<dbReference type="GO" id="GO:0061630">
    <property type="term" value="F:ubiquitin protein ligase activity"/>
    <property type="evidence" value="ECO:0007669"/>
    <property type="project" value="TreeGrafter"/>
</dbReference>
<dbReference type="InParanoid" id="Q4N6F6"/>
<keyword evidence="3" id="KW-0862">Zinc</keyword>
<dbReference type="FunFam" id="3.30.40.10:FF:000360">
    <property type="entry name" value="E3 ubiquitin-protein ligase, putative"/>
    <property type="match status" value="1"/>
</dbReference>
<dbReference type="AlphaFoldDB" id="Q4N6F6"/>
<dbReference type="CDD" id="cd16454">
    <property type="entry name" value="RING-H2_PA-TM-RING"/>
    <property type="match status" value="1"/>
</dbReference>
<keyword evidence="1" id="KW-0479">Metal-binding</keyword>
<dbReference type="PANTHER" id="PTHR45931:SF16">
    <property type="entry name" value="RING_U-BOX SUPERFAMILY PROTEIN"/>
    <property type="match status" value="1"/>
</dbReference>
<accession>Q4N6F6</accession>
<reference evidence="6 7" key="1">
    <citation type="journal article" date="2005" name="Science">
        <title>Genome sequence of Theileria parva, a bovine pathogen that transforms lymphocytes.</title>
        <authorList>
            <person name="Gardner M.J."/>
            <person name="Bishop R."/>
            <person name="Shah T."/>
            <person name="de Villiers E.P."/>
            <person name="Carlton J.M."/>
            <person name="Hall N."/>
            <person name="Ren Q."/>
            <person name="Paulsen I.T."/>
            <person name="Pain A."/>
            <person name="Berriman M."/>
            <person name="Wilson R.J.M."/>
            <person name="Sato S."/>
            <person name="Ralph S.A."/>
            <person name="Mann D.J."/>
            <person name="Xiong Z."/>
            <person name="Shallom S.J."/>
            <person name="Weidman J."/>
            <person name="Jiang L."/>
            <person name="Lynn J."/>
            <person name="Weaver B."/>
            <person name="Shoaibi A."/>
            <person name="Domingo A.R."/>
            <person name="Wasawo D."/>
            <person name="Crabtree J."/>
            <person name="Wortman J.R."/>
            <person name="Haas B."/>
            <person name="Angiuoli S.V."/>
            <person name="Creasy T.H."/>
            <person name="Lu C."/>
            <person name="Suh B."/>
            <person name="Silva J.C."/>
            <person name="Utterback T.R."/>
            <person name="Feldblyum T.V."/>
            <person name="Pertea M."/>
            <person name="Allen J."/>
            <person name="Nierman W.C."/>
            <person name="Taracha E.L.N."/>
            <person name="Salzberg S.L."/>
            <person name="White O.R."/>
            <person name="Fitzhugh H.A."/>
            <person name="Morzaria S."/>
            <person name="Venter J.C."/>
            <person name="Fraser C.M."/>
            <person name="Nene V."/>
        </authorList>
    </citation>
    <scope>NUCLEOTIDE SEQUENCE [LARGE SCALE GENOMIC DNA]</scope>
    <source>
        <strain evidence="6 7">Muguga</strain>
    </source>
</reference>
<dbReference type="InterPro" id="IPR013083">
    <property type="entry name" value="Znf_RING/FYVE/PHD"/>
</dbReference>
<feature type="domain" description="RING-type" evidence="5">
    <location>
        <begin position="236"/>
        <end position="282"/>
    </location>
</feature>
<protein>
    <recommendedName>
        <fullName evidence="5">RING-type domain-containing protein</fullName>
    </recommendedName>
</protein>
<keyword evidence="7" id="KW-1185">Reference proteome</keyword>
<sequence>MQNPAESNNSSGIYYCHYCKSKRTENQLDFLLSEEIKCLECQTIGFVEKDYEELESYENETGSGNTFYTRVSQTQSSNPFNSEHFGSDPFSSIFGVPLNTFISDLFQGSFAIPMGPTDRNVPTARIVQTGRNVPGGRGVQTGVRFPNLQSMFGGSFSFGPFTRINTSSEINPEDFARVFRTFVSDPFSSQSLNQVLEFIMQSDPNRYGSPPASKEFINNLKVHILTEETAKENESCSICTEEFRSGDKVHWLTDNKELCKHTFHVDCIIPWLQRRNSCPVCRFEVPTDDENYNNEKELLRTRITEEVQRNLNTNTNNTKNN</sequence>
<dbReference type="GO" id="GO:0006511">
    <property type="term" value="P:ubiquitin-dependent protein catabolic process"/>
    <property type="evidence" value="ECO:0007669"/>
    <property type="project" value="TreeGrafter"/>
</dbReference>
<dbReference type="SMART" id="SM00184">
    <property type="entry name" value="RING"/>
    <property type="match status" value="1"/>
</dbReference>
<dbReference type="eggNOG" id="KOG0800">
    <property type="taxonomic scope" value="Eukaryota"/>
</dbReference>
<evidence type="ECO:0000256" key="1">
    <source>
        <dbReference type="ARBA" id="ARBA00022723"/>
    </source>
</evidence>
<dbReference type="SUPFAM" id="SSF57850">
    <property type="entry name" value="RING/U-box"/>
    <property type="match status" value="1"/>
</dbReference>
<dbReference type="STRING" id="5875.Q4N6F6"/>
<dbReference type="Pfam" id="PF13639">
    <property type="entry name" value="zf-RING_2"/>
    <property type="match status" value="1"/>
</dbReference>
<dbReference type="PANTHER" id="PTHR45931">
    <property type="entry name" value="SI:CH211-59O9.10"/>
    <property type="match status" value="1"/>
</dbReference>
<dbReference type="GO" id="GO:0008270">
    <property type="term" value="F:zinc ion binding"/>
    <property type="evidence" value="ECO:0007669"/>
    <property type="project" value="UniProtKB-KW"/>
</dbReference>